<dbReference type="Proteomes" id="UP000198704">
    <property type="component" value="Unassembled WGS sequence"/>
</dbReference>
<name>A0A1H0EHM3_9HYPH</name>
<feature type="compositionally biased region" description="Low complexity" evidence="1">
    <location>
        <begin position="7"/>
        <end position="16"/>
    </location>
</feature>
<gene>
    <name evidence="2" type="ORF">SAMN05216360_111187</name>
</gene>
<feature type="region of interest" description="Disordered" evidence="1">
    <location>
        <begin position="196"/>
        <end position="226"/>
    </location>
</feature>
<dbReference type="AlphaFoldDB" id="A0A1H0EHM3"/>
<feature type="region of interest" description="Disordered" evidence="1">
    <location>
        <begin position="1"/>
        <end position="63"/>
    </location>
</feature>
<evidence type="ECO:0000313" key="2">
    <source>
        <dbReference type="EMBL" id="SDN81898.1"/>
    </source>
</evidence>
<feature type="compositionally biased region" description="Low complexity" evidence="1">
    <location>
        <begin position="27"/>
        <end position="45"/>
    </location>
</feature>
<accession>A0A1H0EHM3</accession>
<reference evidence="3" key="1">
    <citation type="submission" date="2016-10" db="EMBL/GenBank/DDBJ databases">
        <authorList>
            <person name="Varghese N."/>
            <person name="Submissions S."/>
        </authorList>
    </citation>
    <scope>NUCLEOTIDE SEQUENCE [LARGE SCALE GENOMIC DNA]</scope>
    <source>
        <strain evidence="3">BL47</strain>
    </source>
</reference>
<keyword evidence="3" id="KW-1185">Reference proteome</keyword>
<proteinExistence type="predicted"/>
<feature type="region of interest" description="Disordered" evidence="1">
    <location>
        <begin position="259"/>
        <end position="289"/>
    </location>
</feature>
<evidence type="ECO:0000256" key="1">
    <source>
        <dbReference type="SAM" id="MobiDB-lite"/>
    </source>
</evidence>
<sequence>MRRMAERGAPPARRPAQTFRRRVGLDAPGRSPSSSSVPAARPLRAGGQPRRHRRSPPLSGGLGAAVRSKALSSANGLDRGAGSLLQQLVWGTDGALSAPCCRPRCSICRRADVPEACVGRCLALKIRGPDGGTWRGAELVVAALVAKPCFHHVPSGPAAWLSRERRSQRRPRLRAVLPRRAPALPYRGTRGAVLRPRTRRVGPRQDRARMDRLSRSGDPGRRQRPRRCMRWAMASPAARCRPRSPARGRGDAGCRLLRLSHDGRGRTLPTLRPAASSPSTAERDGVSRP</sequence>
<evidence type="ECO:0000313" key="3">
    <source>
        <dbReference type="Proteomes" id="UP000198704"/>
    </source>
</evidence>
<organism evidence="2 3">
    <name type="scientific">Methylobacterium phyllostachyos</name>
    <dbReference type="NCBI Taxonomy" id="582672"/>
    <lineage>
        <taxon>Bacteria</taxon>
        <taxon>Pseudomonadati</taxon>
        <taxon>Pseudomonadota</taxon>
        <taxon>Alphaproteobacteria</taxon>
        <taxon>Hyphomicrobiales</taxon>
        <taxon>Methylobacteriaceae</taxon>
        <taxon>Methylobacterium</taxon>
    </lineage>
</organism>
<dbReference type="EMBL" id="FNHS01000011">
    <property type="protein sequence ID" value="SDN81898.1"/>
    <property type="molecule type" value="Genomic_DNA"/>
</dbReference>
<feature type="compositionally biased region" description="Basic and acidic residues" evidence="1">
    <location>
        <begin position="203"/>
        <end position="221"/>
    </location>
</feature>
<protein>
    <submittedName>
        <fullName evidence="2">Uncharacterized protein</fullName>
    </submittedName>
</protein>
<dbReference type="STRING" id="582672.SAMN05216360_111187"/>